<reference evidence="1" key="1">
    <citation type="submission" date="2018-05" db="EMBL/GenBank/DDBJ databases">
        <authorList>
            <person name="Lanie J.A."/>
            <person name="Ng W.-L."/>
            <person name="Kazmierczak K.M."/>
            <person name="Andrzejewski T.M."/>
            <person name="Davidsen T.M."/>
            <person name="Wayne K.J."/>
            <person name="Tettelin H."/>
            <person name="Glass J.I."/>
            <person name="Rusch D."/>
            <person name="Podicherti R."/>
            <person name="Tsui H.-C.T."/>
            <person name="Winkler M.E."/>
        </authorList>
    </citation>
    <scope>NUCLEOTIDE SEQUENCE</scope>
</reference>
<feature type="non-terminal residue" evidence="1">
    <location>
        <position position="1"/>
    </location>
</feature>
<protein>
    <submittedName>
        <fullName evidence="1">Uncharacterized protein</fullName>
    </submittedName>
</protein>
<evidence type="ECO:0000313" key="1">
    <source>
        <dbReference type="EMBL" id="SVE62745.1"/>
    </source>
</evidence>
<sequence>VVTADVTVADGGTVEHGVGGTMVVVAALVAVGM</sequence>
<dbReference type="EMBL" id="UINC01230562">
    <property type="protein sequence ID" value="SVE62745.1"/>
    <property type="molecule type" value="Genomic_DNA"/>
</dbReference>
<feature type="non-terminal residue" evidence="1">
    <location>
        <position position="33"/>
    </location>
</feature>
<name>A0A383F2U8_9ZZZZ</name>
<organism evidence="1">
    <name type="scientific">marine metagenome</name>
    <dbReference type="NCBI Taxonomy" id="408172"/>
    <lineage>
        <taxon>unclassified sequences</taxon>
        <taxon>metagenomes</taxon>
        <taxon>ecological metagenomes</taxon>
    </lineage>
</organism>
<dbReference type="AlphaFoldDB" id="A0A383F2U8"/>
<proteinExistence type="predicted"/>
<gene>
    <name evidence="1" type="ORF">METZ01_LOCUS515599</name>
</gene>
<accession>A0A383F2U8</accession>